<proteinExistence type="predicted"/>
<evidence type="ECO:0000313" key="3">
    <source>
        <dbReference type="Proteomes" id="UP000516437"/>
    </source>
</evidence>
<feature type="compositionally biased region" description="Basic and acidic residues" evidence="1">
    <location>
        <begin position="160"/>
        <end position="174"/>
    </location>
</feature>
<keyword evidence="3" id="KW-1185">Reference proteome</keyword>
<dbReference type="OrthoDB" id="1936793at2759"/>
<feature type="compositionally biased region" description="Polar residues" evidence="1">
    <location>
        <begin position="48"/>
        <end position="64"/>
    </location>
</feature>
<feature type="compositionally biased region" description="Acidic residues" evidence="1">
    <location>
        <begin position="127"/>
        <end position="159"/>
    </location>
</feature>
<evidence type="ECO:0000256" key="1">
    <source>
        <dbReference type="SAM" id="MobiDB-lite"/>
    </source>
</evidence>
<comment type="caution">
    <text evidence="2">The sequence shown here is derived from an EMBL/GenBank/DDBJ whole genome shotgun (WGS) entry which is preliminary data.</text>
</comment>
<sequence>MRSTLVRSASLYARGLLLSAPNRNPNPSPSLSLFAASGRSRLGLFSSDPDSSNGSNFTQTQREGSSIDVEDVSDQELKRRIEKFYAGDVEAVPLIFEAILKRKLAGKHDDADNKLMEEICGKREEPLDITDDEELHSDEDLDSDFEGSSYESEEDFDELCDVKKDDMKKRGREE</sequence>
<reference evidence="2 3" key="1">
    <citation type="journal article" date="2019" name="Plant Biotechnol. J.">
        <title>The red bayberry genome and genetic basis of sex determination.</title>
        <authorList>
            <person name="Jia H.M."/>
            <person name="Jia H.J."/>
            <person name="Cai Q.L."/>
            <person name="Wang Y."/>
            <person name="Zhao H.B."/>
            <person name="Yang W.F."/>
            <person name="Wang G.Y."/>
            <person name="Li Y.H."/>
            <person name="Zhan D.L."/>
            <person name="Shen Y.T."/>
            <person name="Niu Q.F."/>
            <person name="Chang L."/>
            <person name="Qiu J."/>
            <person name="Zhao L."/>
            <person name="Xie H.B."/>
            <person name="Fu W.Y."/>
            <person name="Jin J."/>
            <person name="Li X.W."/>
            <person name="Jiao Y."/>
            <person name="Zhou C.C."/>
            <person name="Tu T."/>
            <person name="Chai C.Y."/>
            <person name="Gao J.L."/>
            <person name="Fan L.J."/>
            <person name="van de Weg E."/>
            <person name="Wang J.Y."/>
            <person name="Gao Z.S."/>
        </authorList>
    </citation>
    <scope>NUCLEOTIDE SEQUENCE [LARGE SCALE GENOMIC DNA]</scope>
    <source>
        <tissue evidence="2">Leaves</tissue>
    </source>
</reference>
<dbReference type="AlphaFoldDB" id="A0A6A1WEV5"/>
<accession>A0A6A1WEV5</accession>
<name>A0A6A1WEV5_9ROSI</name>
<protein>
    <submittedName>
        <fullName evidence="2">Uncharacterized protein</fullName>
    </submittedName>
</protein>
<feature type="region of interest" description="Disordered" evidence="1">
    <location>
        <begin position="122"/>
        <end position="174"/>
    </location>
</feature>
<dbReference type="Proteomes" id="UP000516437">
    <property type="component" value="Chromosome 2"/>
</dbReference>
<dbReference type="EMBL" id="RXIC02000020">
    <property type="protein sequence ID" value="KAB1223792.1"/>
    <property type="molecule type" value="Genomic_DNA"/>
</dbReference>
<feature type="region of interest" description="Disordered" evidence="1">
    <location>
        <begin position="45"/>
        <end position="74"/>
    </location>
</feature>
<organism evidence="2 3">
    <name type="scientific">Morella rubra</name>
    <name type="common">Chinese bayberry</name>
    <dbReference type="NCBI Taxonomy" id="262757"/>
    <lineage>
        <taxon>Eukaryota</taxon>
        <taxon>Viridiplantae</taxon>
        <taxon>Streptophyta</taxon>
        <taxon>Embryophyta</taxon>
        <taxon>Tracheophyta</taxon>
        <taxon>Spermatophyta</taxon>
        <taxon>Magnoliopsida</taxon>
        <taxon>eudicotyledons</taxon>
        <taxon>Gunneridae</taxon>
        <taxon>Pentapetalae</taxon>
        <taxon>rosids</taxon>
        <taxon>fabids</taxon>
        <taxon>Fagales</taxon>
        <taxon>Myricaceae</taxon>
        <taxon>Morella</taxon>
    </lineage>
</organism>
<evidence type="ECO:0000313" key="2">
    <source>
        <dbReference type="EMBL" id="KAB1223792.1"/>
    </source>
</evidence>
<gene>
    <name evidence="2" type="ORF">CJ030_MR2G012899</name>
</gene>